<sequence length="187" mass="21756">MDEQQFTDTRIVKTKHKIRQGLLELLLDKSFDDIAIKDICQQSGVSRATFYLHYKDKNDLIIKLQHEVMAKGKRVILNQLNSSRKAFFMTLLNFWQQEGEIILLLISDRGSELIRQQVKKTLQANIEVSIIPIVRTQHLSTKEKYFLVIFLSNAIFGVLQDWVNRGRPETVEEVAGIMDKIYTSVFK</sequence>
<protein>
    <recommendedName>
        <fullName evidence="3">HTH tetR-type domain-containing protein</fullName>
    </recommendedName>
</protein>
<dbReference type="RefSeq" id="WP_002462874.1">
    <property type="nucleotide sequence ID" value="NZ_AEUN01000340.1"/>
</dbReference>
<dbReference type="AlphaFoldDB" id="G5JHL0"/>
<dbReference type="OrthoDB" id="9810250at2"/>
<gene>
    <name evidence="4" type="ORF">SS7213T_04711</name>
</gene>
<feature type="domain" description="HTH tetR-type" evidence="3">
    <location>
        <begin position="12"/>
        <end position="72"/>
    </location>
</feature>
<dbReference type="InterPro" id="IPR039532">
    <property type="entry name" value="TetR_C_Firmicutes"/>
</dbReference>
<name>G5JHL0_9STAP</name>
<dbReference type="InterPro" id="IPR009057">
    <property type="entry name" value="Homeodomain-like_sf"/>
</dbReference>
<evidence type="ECO:0000313" key="5">
    <source>
        <dbReference type="Proteomes" id="UP000005413"/>
    </source>
</evidence>
<feature type="DNA-binding region" description="H-T-H motif" evidence="2">
    <location>
        <begin position="35"/>
        <end position="54"/>
    </location>
</feature>
<evidence type="ECO:0000256" key="1">
    <source>
        <dbReference type="ARBA" id="ARBA00023125"/>
    </source>
</evidence>
<dbReference type="EMBL" id="AEUN01000340">
    <property type="protein sequence ID" value="EHJ08316.1"/>
    <property type="molecule type" value="Genomic_DNA"/>
</dbReference>
<reference evidence="4 5" key="1">
    <citation type="journal article" date="2012" name="BMC Genomics">
        <title>Comparative genomic analysis of the genus Staphylococcus including Staphylococcus aureus and its newly described sister species Staphylococcus simiae.</title>
        <authorList>
            <person name="Suzuki H."/>
            <person name="Lefebure T."/>
            <person name="Pavinski Bitar P."/>
            <person name="Stanhope M.J."/>
        </authorList>
    </citation>
    <scope>NUCLEOTIDE SEQUENCE [LARGE SCALE GENOMIC DNA]</scope>
    <source>
        <strain evidence="4 5">CCM 7213</strain>
    </source>
</reference>
<dbReference type="InterPro" id="IPR001647">
    <property type="entry name" value="HTH_TetR"/>
</dbReference>
<proteinExistence type="predicted"/>
<dbReference type="GO" id="GO:0003677">
    <property type="term" value="F:DNA binding"/>
    <property type="evidence" value="ECO:0007669"/>
    <property type="project" value="UniProtKB-UniRule"/>
</dbReference>
<accession>G5JHL0</accession>
<evidence type="ECO:0000313" key="4">
    <source>
        <dbReference type="EMBL" id="EHJ08316.1"/>
    </source>
</evidence>
<dbReference type="PANTHER" id="PTHR43479">
    <property type="entry name" value="ACREF/ENVCD OPERON REPRESSOR-RELATED"/>
    <property type="match status" value="1"/>
</dbReference>
<comment type="caution">
    <text evidence="4">The sequence shown here is derived from an EMBL/GenBank/DDBJ whole genome shotgun (WGS) entry which is preliminary data.</text>
</comment>
<keyword evidence="5" id="KW-1185">Reference proteome</keyword>
<dbReference type="Proteomes" id="UP000005413">
    <property type="component" value="Unassembled WGS sequence"/>
</dbReference>
<evidence type="ECO:0000259" key="3">
    <source>
        <dbReference type="PROSITE" id="PS50977"/>
    </source>
</evidence>
<dbReference type="PATRIC" id="fig|911238.3.peg.783"/>
<dbReference type="Pfam" id="PF00440">
    <property type="entry name" value="TetR_N"/>
    <property type="match status" value="1"/>
</dbReference>
<dbReference type="Pfam" id="PF14278">
    <property type="entry name" value="TetR_C_8"/>
    <property type="match status" value="1"/>
</dbReference>
<dbReference type="InterPro" id="IPR050624">
    <property type="entry name" value="HTH-type_Tx_Regulator"/>
</dbReference>
<dbReference type="Gene3D" id="1.10.357.10">
    <property type="entry name" value="Tetracycline Repressor, domain 2"/>
    <property type="match status" value="1"/>
</dbReference>
<dbReference type="PANTHER" id="PTHR43479:SF7">
    <property type="entry name" value="TETR-FAMILY TRANSCRIPTIONAL REGULATOR"/>
    <property type="match status" value="1"/>
</dbReference>
<keyword evidence="1 2" id="KW-0238">DNA-binding</keyword>
<dbReference type="PROSITE" id="PS50977">
    <property type="entry name" value="HTH_TETR_2"/>
    <property type="match status" value="1"/>
</dbReference>
<dbReference type="SUPFAM" id="SSF46689">
    <property type="entry name" value="Homeodomain-like"/>
    <property type="match status" value="1"/>
</dbReference>
<organism evidence="4 5">
    <name type="scientific">Staphylococcus simiae CCM 7213 = CCUG 51256</name>
    <dbReference type="NCBI Taxonomy" id="911238"/>
    <lineage>
        <taxon>Bacteria</taxon>
        <taxon>Bacillati</taxon>
        <taxon>Bacillota</taxon>
        <taxon>Bacilli</taxon>
        <taxon>Bacillales</taxon>
        <taxon>Staphylococcaceae</taxon>
        <taxon>Staphylococcus</taxon>
    </lineage>
</organism>
<evidence type="ECO:0000256" key="2">
    <source>
        <dbReference type="PROSITE-ProRule" id="PRU00335"/>
    </source>
</evidence>